<name>A0ACC0XAS5_9ROSI</name>
<proteinExistence type="predicted"/>
<dbReference type="EMBL" id="CM047748">
    <property type="protein sequence ID" value="KAJ0013782.1"/>
    <property type="molecule type" value="Genomic_DNA"/>
</dbReference>
<sequence>MRRKTWVLGMQARKAIEYGGSSSSDLKALLADLRLSCPRDNFGSKYRFPDAQLLEIAKGLEAAGQDFIWEWTRSIDAKKISVKKEDIEKSVKRLMVDEEGEEMKRQATELKEMARKAVEEGGSSYSDIEDFLEEMRSNFGTNNLQSKIDNQEKY</sequence>
<evidence type="ECO:0000313" key="1">
    <source>
        <dbReference type="EMBL" id="KAJ0013782.1"/>
    </source>
</evidence>
<keyword evidence="2" id="KW-1185">Reference proteome</keyword>
<organism evidence="1 2">
    <name type="scientific">Pistacia integerrima</name>
    <dbReference type="NCBI Taxonomy" id="434235"/>
    <lineage>
        <taxon>Eukaryota</taxon>
        <taxon>Viridiplantae</taxon>
        <taxon>Streptophyta</taxon>
        <taxon>Embryophyta</taxon>
        <taxon>Tracheophyta</taxon>
        <taxon>Spermatophyta</taxon>
        <taxon>Magnoliopsida</taxon>
        <taxon>eudicotyledons</taxon>
        <taxon>Gunneridae</taxon>
        <taxon>Pentapetalae</taxon>
        <taxon>rosids</taxon>
        <taxon>malvids</taxon>
        <taxon>Sapindales</taxon>
        <taxon>Anacardiaceae</taxon>
        <taxon>Pistacia</taxon>
    </lineage>
</organism>
<reference evidence="2" key="1">
    <citation type="journal article" date="2023" name="G3 (Bethesda)">
        <title>Genome assembly and association tests identify interacting loci associated with vigor, precocity, and sex in interspecific pistachio rootstocks.</title>
        <authorList>
            <person name="Palmer W."/>
            <person name="Jacygrad E."/>
            <person name="Sagayaradj S."/>
            <person name="Cavanaugh K."/>
            <person name="Han R."/>
            <person name="Bertier L."/>
            <person name="Beede B."/>
            <person name="Kafkas S."/>
            <person name="Golino D."/>
            <person name="Preece J."/>
            <person name="Michelmore R."/>
        </authorList>
    </citation>
    <scope>NUCLEOTIDE SEQUENCE [LARGE SCALE GENOMIC DNA]</scope>
</reference>
<protein>
    <submittedName>
        <fullName evidence="1">Uncharacterized protein</fullName>
    </submittedName>
</protein>
<gene>
    <name evidence="1" type="ORF">Pint_21567</name>
</gene>
<comment type="caution">
    <text evidence="1">The sequence shown here is derived from an EMBL/GenBank/DDBJ whole genome shotgun (WGS) entry which is preliminary data.</text>
</comment>
<dbReference type="Proteomes" id="UP001163603">
    <property type="component" value="Chromosome 13"/>
</dbReference>
<evidence type="ECO:0000313" key="2">
    <source>
        <dbReference type="Proteomes" id="UP001163603"/>
    </source>
</evidence>
<accession>A0ACC0XAS5</accession>